<dbReference type="EMBL" id="AP026801">
    <property type="protein sequence ID" value="BDR56987.1"/>
    <property type="molecule type" value="Genomic_DNA"/>
</dbReference>
<organism evidence="2 3">
    <name type="scientific">Xylocopilactobacillus apis</name>
    <dbReference type="NCBI Taxonomy" id="2932183"/>
    <lineage>
        <taxon>Bacteria</taxon>
        <taxon>Bacillati</taxon>
        <taxon>Bacillota</taxon>
        <taxon>Bacilli</taxon>
        <taxon>Lactobacillales</taxon>
        <taxon>Lactobacillaceae</taxon>
        <taxon>Xylocopilactobacillus</taxon>
    </lineage>
</organism>
<evidence type="ECO:0000313" key="2">
    <source>
        <dbReference type="EMBL" id="BDR56987.1"/>
    </source>
</evidence>
<feature type="transmembrane region" description="Helical" evidence="1">
    <location>
        <begin position="12"/>
        <end position="32"/>
    </location>
</feature>
<evidence type="ECO:0000256" key="1">
    <source>
        <dbReference type="SAM" id="Phobius"/>
    </source>
</evidence>
<reference evidence="2 3" key="1">
    <citation type="journal article" date="2023" name="Microbiol. Spectr.">
        <title>Symbiosis of Carpenter Bees with Uncharacterized Lactic Acid Bacteria Showing NAD Auxotrophy.</title>
        <authorList>
            <person name="Kawasaki S."/>
            <person name="Ozawa K."/>
            <person name="Mori T."/>
            <person name="Yamamoto A."/>
            <person name="Ito M."/>
            <person name="Ohkuma M."/>
            <person name="Sakamoto M."/>
            <person name="Matsutani M."/>
        </authorList>
    </citation>
    <scope>NUCLEOTIDE SEQUENCE [LARGE SCALE GENOMIC DNA]</scope>
    <source>
        <strain evidence="2 3">KimC2</strain>
    </source>
</reference>
<dbReference type="Proteomes" id="UP001321804">
    <property type="component" value="Chromosome"/>
</dbReference>
<dbReference type="NCBIfam" id="NF040508">
    <property type="entry name" value="LVIS_2131_fam"/>
    <property type="match status" value="1"/>
</dbReference>
<accession>A0AAU9D881</accession>
<dbReference type="RefSeq" id="WP_317695648.1">
    <property type="nucleotide sequence ID" value="NZ_AP026801.1"/>
</dbReference>
<keyword evidence="3" id="KW-1185">Reference proteome</keyword>
<sequence>MGYNLIMNIWNLFGVLMWAFAILVSYFLIHGMRMRRLRLEIISQEKGIKQFTIIRDIIDIFILFVMLGSLILFTFFTSPDLSDQENIDTKYSFDTLILQPGEPSYYVKARLSTGKKPIQYFTYWTAGAKQETNSWHASISDGKDPVDIAGKQYKWPHKEIVKYEKNSEKAFVATMMARYKNTFWNGLKLKAGRVADEFHLIRVPGSSFVKITHSK</sequence>
<protein>
    <submittedName>
        <fullName evidence="2">Uncharacterized protein</fullName>
    </submittedName>
</protein>
<feature type="transmembrane region" description="Helical" evidence="1">
    <location>
        <begin position="53"/>
        <end position="76"/>
    </location>
</feature>
<name>A0AAU9D881_9LACO</name>
<keyword evidence="1" id="KW-1133">Transmembrane helix</keyword>
<keyword evidence="1" id="KW-0472">Membrane</keyword>
<gene>
    <name evidence="2" type="ORF">KIMC2_15490</name>
</gene>
<evidence type="ECO:0000313" key="3">
    <source>
        <dbReference type="Proteomes" id="UP001321804"/>
    </source>
</evidence>
<dbReference type="InterPro" id="IPR049731">
    <property type="entry name" value="LVIS_2131-like"/>
</dbReference>
<keyword evidence="1" id="KW-0812">Transmembrane</keyword>
<dbReference type="AlphaFoldDB" id="A0AAU9D881"/>
<dbReference type="KEGG" id="xak:KIMC2_15490"/>
<proteinExistence type="predicted"/>